<dbReference type="InterPro" id="IPR043760">
    <property type="entry name" value="PycTM_dom"/>
</dbReference>
<evidence type="ECO:0000256" key="4">
    <source>
        <dbReference type="ARBA" id="ARBA00022741"/>
    </source>
</evidence>
<keyword evidence="7 8" id="KW-0472">Membrane</keyword>
<evidence type="ECO:0000256" key="1">
    <source>
        <dbReference type="ARBA" id="ARBA00004236"/>
    </source>
</evidence>
<keyword evidence="6" id="KW-0051">Antiviral defense</keyword>
<evidence type="ECO:0000256" key="2">
    <source>
        <dbReference type="ARBA" id="ARBA00022475"/>
    </source>
</evidence>
<dbReference type="GO" id="GO:0051607">
    <property type="term" value="P:defense response to virus"/>
    <property type="evidence" value="ECO:0007669"/>
    <property type="project" value="UniProtKB-KW"/>
</dbReference>
<dbReference type="Proteomes" id="UP000198636">
    <property type="component" value="Unassembled WGS sequence"/>
</dbReference>
<dbReference type="Pfam" id="PF18967">
    <property type="entry name" value="PycTM"/>
    <property type="match status" value="1"/>
</dbReference>
<feature type="transmembrane region" description="Helical" evidence="8">
    <location>
        <begin position="62"/>
        <end position="83"/>
    </location>
</feature>
<dbReference type="RefSeq" id="WP_091545009.1">
    <property type="nucleotide sequence ID" value="NZ_FMUS01000019.1"/>
</dbReference>
<evidence type="ECO:0000313" key="10">
    <source>
        <dbReference type="EMBL" id="SCY87592.1"/>
    </source>
</evidence>
<evidence type="ECO:0000313" key="11">
    <source>
        <dbReference type="Proteomes" id="UP000198636"/>
    </source>
</evidence>
<name>A0A1G5JGU7_9FIRM</name>
<gene>
    <name evidence="10" type="ORF">SAMN03080606_02857</name>
</gene>
<evidence type="ECO:0000256" key="8">
    <source>
        <dbReference type="SAM" id="Phobius"/>
    </source>
</evidence>
<sequence>MQERAGEIMEEKLKEIFSYINHWLNFAEAKNGALIVVNSAFVIGIAGIITNNDANISNWIRLYMYSALGLLLLAIGLALWSFLPMLDRFANCGNDNYENAILIFFQDISKCKNAEEYVKRIYKDYYNIEKCENDIGKLELDYAKEIIYNSKVTVRKYKCFKYALYCSIGAILSPIIALALYLIVKIFMTIDTI</sequence>
<feature type="transmembrane region" description="Helical" evidence="8">
    <location>
        <begin position="162"/>
        <end position="184"/>
    </location>
</feature>
<feature type="domain" description="Pycsar effector protein" evidence="9">
    <location>
        <begin position="13"/>
        <end position="182"/>
    </location>
</feature>
<reference evidence="10 11" key="1">
    <citation type="submission" date="2016-10" db="EMBL/GenBank/DDBJ databases">
        <authorList>
            <person name="de Groot N.N."/>
        </authorList>
    </citation>
    <scope>NUCLEOTIDE SEQUENCE [LARGE SCALE GENOMIC DNA]</scope>
    <source>
        <strain evidence="10 11">DSM 18978</strain>
    </source>
</reference>
<dbReference type="EMBL" id="FMUS01000019">
    <property type="protein sequence ID" value="SCY87592.1"/>
    <property type="molecule type" value="Genomic_DNA"/>
</dbReference>
<evidence type="ECO:0000256" key="3">
    <source>
        <dbReference type="ARBA" id="ARBA00022692"/>
    </source>
</evidence>
<dbReference type="OrthoDB" id="2084475at2"/>
<dbReference type="GO" id="GO:0000166">
    <property type="term" value="F:nucleotide binding"/>
    <property type="evidence" value="ECO:0007669"/>
    <property type="project" value="UniProtKB-KW"/>
</dbReference>
<feature type="transmembrane region" description="Helical" evidence="8">
    <location>
        <begin position="32"/>
        <end position="50"/>
    </location>
</feature>
<comment type="subcellular location">
    <subcellularLocation>
        <location evidence="1">Cell membrane</location>
    </subcellularLocation>
</comment>
<dbReference type="STRING" id="1120976.SAMN03080606_02857"/>
<keyword evidence="2" id="KW-1003">Cell membrane</keyword>
<keyword evidence="3 8" id="KW-0812">Transmembrane</keyword>
<proteinExistence type="predicted"/>
<evidence type="ECO:0000256" key="5">
    <source>
        <dbReference type="ARBA" id="ARBA00022989"/>
    </source>
</evidence>
<evidence type="ECO:0000256" key="6">
    <source>
        <dbReference type="ARBA" id="ARBA00023118"/>
    </source>
</evidence>
<dbReference type="GO" id="GO:0005886">
    <property type="term" value="C:plasma membrane"/>
    <property type="evidence" value="ECO:0007669"/>
    <property type="project" value="UniProtKB-SubCell"/>
</dbReference>
<accession>A0A1G5JGU7</accession>
<evidence type="ECO:0000256" key="7">
    <source>
        <dbReference type="ARBA" id="ARBA00023136"/>
    </source>
</evidence>
<organism evidence="10 11">
    <name type="scientific">Alkaliphilus peptidifermentans DSM 18978</name>
    <dbReference type="NCBI Taxonomy" id="1120976"/>
    <lineage>
        <taxon>Bacteria</taxon>
        <taxon>Bacillati</taxon>
        <taxon>Bacillota</taxon>
        <taxon>Clostridia</taxon>
        <taxon>Peptostreptococcales</taxon>
        <taxon>Natronincolaceae</taxon>
        <taxon>Alkaliphilus</taxon>
    </lineage>
</organism>
<keyword evidence="11" id="KW-1185">Reference proteome</keyword>
<protein>
    <recommendedName>
        <fullName evidence="9">Pycsar effector protein domain-containing protein</fullName>
    </recommendedName>
</protein>
<dbReference type="AlphaFoldDB" id="A0A1G5JGU7"/>
<keyword evidence="4" id="KW-0547">Nucleotide-binding</keyword>
<keyword evidence="5 8" id="KW-1133">Transmembrane helix</keyword>
<evidence type="ECO:0000259" key="9">
    <source>
        <dbReference type="Pfam" id="PF18967"/>
    </source>
</evidence>